<dbReference type="Pfam" id="PF00412">
    <property type="entry name" value="LIM"/>
    <property type="match status" value="3"/>
</dbReference>
<dbReference type="InterPro" id="IPR006643">
    <property type="entry name" value="Zasp-like_motif"/>
</dbReference>
<feature type="region of interest" description="Disordered" evidence="8">
    <location>
        <begin position="333"/>
        <end position="388"/>
    </location>
</feature>
<organism evidence="11 12">
    <name type="scientific">Cyprinus carpio carpio</name>
    <dbReference type="NCBI Taxonomy" id="630221"/>
    <lineage>
        <taxon>Eukaryota</taxon>
        <taxon>Metazoa</taxon>
        <taxon>Chordata</taxon>
        <taxon>Craniata</taxon>
        <taxon>Vertebrata</taxon>
        <taxon>Euteleostomi</taxon>
        <taxon>Actinopterygii</taxon>
        <taxon>Neopterygii</taxon>
        <taxon>Teleostei</taxon>
        <taxon>Ostariophysi</taxon>
        <taxon>Cypriniformes</taxon>
        <taxon>Cyprinidae</taxon>
        <taxon>Cyprininae</taxon>
        <taxon>Cyprinus</taxon>
    </lineage>
</organism>
<keyword evidence="2" id="KW-0963">Cytoplasm</keyword>
<dbReference type="SUPFAM" id="SSF50156">
    <property type="entry name" value="PDZ domain-like"/>
    <property type="match status" value="1"/>
</dbReference>
<dbReference type="GO" id="GO:0007507">
    <property type="term" value="P:heart development"/>
    <property type="evidence" value="ECO:0007669"/>
    <property type="project" value="TreeGrafter"/>
</dbReference>
<dbReference type="InterPro" id="IPR036034">
    <property type="entry name" value="PDZ_sf"/>
</dbReference>
<evidence type="ECO:0000256" key="1">
    <source>
        <dbReference type="ARBA" id="ARBA00004216"/>
    </source>
</evidence>
<reference evidence="11" key="2">
    <citation type="submission" date="2025-09" db="UniProtKB">
        <authorList>
            <consortium name="Ensembl"/>
        </authorList>
    </citation>
    <scope>IDENTIFICATION</scope>
</reference>
<feature type="domain" description="PDZ" evidence="10">
    <location>
        <begin position="10"/>
        <end position="85"/>
    </location>
</feature>
<feature type="region of interest" description="Disordered" evidence="8">
    <location>
        <begin position="279"/>
        <end position="301"/>
    </location>
</feature>
<dbReference type="CDD" id="cd09362">
    <property type="entry name" value="LIM2_Enigma_like"/>
    <property type="match status" value="1"/>
</dbReference>
<dbReference type="PRINTS" id="PR01217">
    <property type="entry name" value="PRICHEXTENSN"/>
</dbReference>
<dbReference type="Ensembl" id="ENSCCRT00000008482.2">
    <property type="protein sequence ID" value="ENSCCRP00000007717.2"/>
    <property type="gene ID" value="ENSCCRG00000004387.2"/>
</dbReference>
<keyword evidence="4" id="KW-0677">Repeat</keyword>
<dbReference type="SMART" id="SM00228">
    <property type="entry name" value="PDZ"/>
    <property type="match status" value="1"/>
</dbReference>
<dbReference type="SMART" id="SM00132">
    <property type="entry name" value="LIM"/>
    <property type="match status" value="3"/>
</dbReference>
<keyword evidence="5 7" id="KW-0862">Zinc</keyword>
<evidence type="ECO:0000259" key="10">
    <source>
        <dbReference type="PROSITE" id="PS50106"/>
    </source>
</evidence>
<evidence type="ECO:0000256" key="5">
    <source>
        <dbReference type="ARBA" id="ARBA00022833"/>
    </source>
</evidence>
<dbReference type="Pfam" id="PF00595">
    <property type="entry name" value="PDZ"/>
    <property type="match status" value="1"/>
</dbReference>
<dbReference type="PANTHER" id="PTHR24214">
    <property type="entry name" value="PDZ AND LIM DOMAIN PROTEIN ZASP"/>
    <property type="match status" value="1"/>
</dbReference>
<evidence type="ECO:0000256" key="4">
    <source>
        <dbReference type="ARBA" id="ARBA00022737"/>
    </source>
</evidence>
<dbReference type="AlphaFoldDB" id="A0A8C1A459"/>
<dbReference type="FunFam" id="2.30.42.10:FF:000019">
    <property type="entry name" value="LIM domain binding 3 isoform 1"/>
    <property type="match status" value="1"/>
</dbReference>
<dbReference type="Gene3D" id="2.30.42.10">
    <property type="match status" value="1"/>
</dbReference>
<dbReference type="CDD" id="cd09454">
    <property type="entry name" value="LIM1_ZASP_Cypher"/>
    <property type="match status" value="1"/>
</dbReference>
<keyword evidence="6 7" id="KW-0440">LIM domain</keyword>
<dbReference type="GO" id="GO:0061061">
    <property type="term" value="P:muscle structure development"/>
    <property type="evidence" value="ECO:0007669"/>
    <property type="project" value="TreeGrafter"/>
</dbReference>
<dbReference type="SMART" id="SM00735">
    <property type="entry name" value="ZM"/>
    <property type="match status" value="1"/>
</dbReference>
<dbReference type="InterPro" id="IPR050604">
    <property type="entry name" value="PDZ-LIM_domain"/>
</dbReference>
<dbReference type="GO" id="GO:0005912">
    <property type="term" value="C:adherens junction"/>
    <property type="evidence" value="ECO:0007669"/>
    <property type="project" value="TreeGrafter"/>
</dbReference>
<dbReference type="GO" id="GO:0003779">
    <property type="term" value="F:actin binding"/>
    <property type="evidence" value="ECO:0007669"/>
    <property type="project" value="TreeGrafter"/>
</dbReference>
<evidence type="ECO:0000256" key="7">
    <source>
        <dbReference type="PROSITE-ProRule" id="PRU00125"/>
    </source>
</evidence>
<dbReference type="FunFam" id="2.10.110.10:FF:000010">
    <property type="entry name" value="PDZ and LIM domain protein 5"/>
    <property type="match status" value="1"/>
</dbReference>
<dbReference type="GO" id="GO:0030036">
    <property type="term" value="P:actin cytoskeleton organization"/>
    <property type="evidence" value="ECO:0007669"/>
    <property type="project" value="TreeGrafter"/>
</dbReference>
<dbReference type="InterPro" id="IPR031847">
    <property type="entry name" value="PDLI1-4/Zasp-like_mid"/>
</dbReference>
<name>A0A8C1A459_CYPCA</name>
<evidence type="ECO:0000313" key="12">
    <source>
        <dbReference type="Proteomes" id="UP001108240"/>
    </source>
</evidence>
<dbReference type="GO" id="GO:0001725">
    <property type="term" value="C:stress fiber"/>
    <property type="evidence" value="ECO:0007669"/>
    <property type="project" value="TreeGrafter"/>
</dbReference>
<comment type="subcellular location">
    <subcellularLocation>
        <location evidence="1">Cytoplasm</location>
        <location evidence="1">Myofibril</location>
        <location evidence="1">Sarcomere</location>
        <location evidence="1">Z line</location>
    </subcellularLocation>
</comment>
<evidence type="ECO:0000259" key="9">
    <source>
        <dbReference type="PROSITE" id="PS50023"/>
    </source>
</evidence>
<dbReference type="GO" id="GO:0030018">
    <property type="term" value="C:Z disc"/>
    <property type="evidence" value="ECO:0007669"/>
    <property type="project" value="UniProtKB-SubCell"/>
</dbReference>
<dbReference type="Pfam" id="PF15936">
    <property type="entry name" value="DUF4749"/>
    <property type="match status" value="1"/>
</dbReference>
<feature type="domain" description="LIM zinc-binding" evidence="9">
    <location>
        <begin position="563"/>
        <end position="622"/>
    </location>
</feature>
<dbReference type="InterPro" id="IPR001781">
    <property type="entry name" value="Znf_LIM"/>
</dbReference>
<feature type="domain" description="LIM zinc-binding" evidence="9">
    <location>
        <begin position="444"/>
        <end position="502"/>
    </location>
</feature>
<dbReference type="CDD" id="cd06753">
    <property type="entry name" value="PDZ_PDLIM-like"/>
    <property type="match status" value="1"/>
</dbReference>
<reference evidence="11" key="1">
    <citation type="submission" date="2025-08" db="UniProtKB">
        <authorList>
            <consortium name="Ensembl"/>
        </authorList>
    </citation>
    <scope>IDENTIFICATION</scope>
</reference>
<dbReference type="GO" id="GO:0046872">
    <property type="term" value="F:metal ion binding"/>
    <property type="evidence" value="ECO:0007669"/>
    <property type="project" value="UniProtKB-KW"/>
</dbReference>
<dbReference type="Proteomes" id="UP001108240">
    <property type="component" value="Unplaced"/>
</dbReference>
<dbReference type="InterPro" id="IPR001478">
    <property type="entry name" value="PDZ"/>
</dbReference>
<dbReference type="Gene3D" id="2.10.110.10">
    <property type="entry name" value="Cysteine Rich Protein"/>
    <property type="match status" value="3"/>
</dbReference>
<proteinExistence type="predicted"/>
<evidence type="ECO:0000256" key="8">
    <source>
        <dbReference type="SAM" id="MobiDB-lite"/>
    </source>
</evidence>
<dbReference type="FunFam" id="2.10.110.10:FF:000020">
    <property type="entry name" value="PDZ and LIM domain protein 5"/>
    <property type="match status" value="1"/>
</dbReference>
<dbReference type="GO" id="GO:0031941">
    <property type="term" value="C:filamentous actin"/>
    <property type="evidence" value="ECO:0007669"/>
    <property type="project" value="TreeGrafter"/>
</dbReference>
<evidence type="ECO:0000256" key="2">
    <source>
        <dbReference type="ARBA" id="ARBA00022490"/>
    </source>
</evidence>
<evidence type="ECO:0000256" key="6">
    <source>
        <dbReference type="ARBA" id="ARBA00023038"/>
    </source>
</evidence>
<dbReference type="PROSITE" id="PS50023">
    <property type="entry name" value="LIM_DOMAIN_2"/>
    <property type="match status" value="3"/>
</dbReference>
<evidence type="ECO:0000256" key="3">
    <source>
        <dbReference type="ARBA" id="ARBA00022723"/>
    </source>
</evidence>
<keyword evidence="3 7" id="KW-0479">Metal-binding</keyword>
<keyword evidence="12" id="KW-1185">Reference proteome</keyword>
<protein>
    <submittedName>
        <fullName evidence="11">LIM domain binding 3a</fullName>
    </submittedName>
</protein>
<accession>A0A8C1A459</accession>
<sequence length="622" mass="66775">MSSYNVSLAGPSPWGFRLQGGKDFNMPLTISRITPGSKAASSNLIQGDIIVAIDGVTTEGMTHLEAQNKIKSANFNLALTMQRSKRPIPIPMTTPRIDSPMSVIPHQKVITNTPANTEYLPSFNPIALKDTALSTNKPIEVKGPGGKATIIHAQYNTPISMYSQDAIMDAIAGQSQARGSELSGNETDSPLSTPAEHAPVSTSIAPVCPPTIAASPNELLSEPQIASQAPEPDAGQNPEQTMVTSFNLQASMGYSSQYKTSISRYCCGPALYSNTVFSPSQSHSYSQVPPMQQQPPPPMQHSSIQIPVGTPPPKVVSTATIVPAAYTAAPAPAPQMVHKPAPPPHAPAAAPASSSNRPPWVTDENFAHKFDPSKPTTTTTNIRVQPLPQAAPPPPLYIPNPVPAPVPVPAPAAPSPAFNPAPFPPVARGVAQRAERFAASNRTPLCGACNSIIRGPFLVALGRSWHPEEFNCHYCHTSLADVSFVEEQNNVYCENCYGEFFAPTCARCNTKIMGEVMHALRQTWHTTCFVCAACGKPFGNSLFHMEDGEPYCEKDYIALFSTKCHGCDFPVEAGDKFIEALGHTWHDTCFVCAVCHVNLEGQPFYSKKDKPLCKKHAHAINV</sequence>
<feature type="domain" description="LIM zinc-binding" evidence="9">
    <location>
        <begin position="503"/>
        <end position="562"/>
    </location>
</feature>
<dbReference type="SUPFAM" id="SSF57716">
    <property type="entry name" value="Glucocorticoid receptor-like (DNA-binding domain)"/>
    <property type="match status" value="4"/>
</dbReference>
<feature type="compositionally biased region" description="Polar residues" evidence="8">
    <location>
        <begin position="374"/>
        <end position="383"/>
    </location>
</feature>
<dbReference type="PROSITE" id="PS50106">
    <property type="entry name" value="PDZ"/>
    <property type="match status" value="1"/>
</dbReference>
<dbReference type="PROSITE" id="PS00478">
    <property type="entry name" value="LIM_DOMAIN_1"/>
    <property type="match status" value="1"/>
</dbReference>
<evidence type="ECO:0000313" key="11">
    <source>
        <dbReference type="Ensembl" id="ENSCCRP00000007717.2"/>
    </source>
</evidence>
<dbReference type="PANTHER" id="PTHR24214:SF9">
    <property type="entry name" value="LIM DOMAIN-BINDING PROTEIN 3"/>
    <property type="match status" value="1"/>
</dbReference>
<dbReference type="GeneTree" id="ENSGT00940000154877"/>
<feature type="region of interest" description="Disordered" evidence="8">
    <location>
        <begin position="173"/>
        <end position="215"/>
    </location>
</feature>
<dbReference type="FunFam" id="2.10.110.10:FF:000014">
    <property type="entry name" value="PDZ and LIM domain protein 5"/>
    <property type="match status" value="1"/>
</dbReference>
<feature type="compositionally biased region" description="Polar residues" evidence="8">
    <location>
        <begin position="173"/>
        <end position="192"/>
    </location>
</feature>
<dbReference type="GO" id="GO:0051371">
    <property type="term" value="F:muscle alpha-actinin binding"/>
    <property type="evidence" value="ECO:0007669"/>
    <property type="project" value="TreeGrafter"/>
</dbReference>
<dbReference type="OMA" id="ERGPMNT"/>